<protein>
    <submittedName>
        <fullName evidence="3">Uncharacterized protein</fullName>
    </submittedName>
</protein>
<organism evidence="3 4">
    <name type="scientific">Cymbomonas tetramitiformis</name>
    <dbReference type="NCBI Taxonomy" id="36881"/>
    <lineage>
        <taxon>Eukaryota</taxon>
        <taxon>Viridiplantae</taxon>
        <taxon>Chlorophyta</taxon>
        <taxon>Pyramimonadophyceae</taxon>
        <taxon>Pyramimonadales</taxon>
        <taxon>Pyramimonadaceae</taxon>
        <taxon>Cymbomonas</taxon>
    </lineage>
</organism>
<evidence type="ECO:0000256" key="2">
    <source>
        <dbReference type="ARBA" id="ARBA00022737"/>
    </source>
</evidence>
<evidence type="ECO:0000256" key="1">
    <source>
        <dbReference type="ARBA" id="ARBA00022441"/>
    </source>
</evidence>
<keyword evidence="2" id="KW-0677">Repeat</keyword>
<sequence>MLDVERLRWRAVTTRITGEFSTSTPPPPCSFQGSCALPLPSVAEDATVSQILVLGNLPTASHIAAAAGSLMGRLMGSAEQKSPGALEAYTLELKSMEWLRLEVETETGMEQPCARSGHSATVIDGCVWVFGGEDQLRRPLADVHVLHLATLRWIRNKTHGEVPEPRSGHTATAYSDRYLLVFGGSSHSQCLPNQLYILDTLSREWMQRSTEGAVPRPRSGHVAALMDDVWYIIGGGDNTSAVKDVLALRLAGNPAVDTLRWVELDEPAPSGEYASLGLSIEAGGTGDLWDYFGLSQQAVQLQPDMQTDHMDDTPALT</sequence>
<reference evidence="3 4" key="1">
    <citation type="journal article" date="2015" name="Genome Biol. Evol.">
        <title>Comparative Genomics of a Bacterivorous Green Alga Reveals Evolutionary Causalities and Consequences of Phago-Mixotrophic Mode of Nutrition.</title>
        <authorList>
            <person name="Burns J.A."/>
            <person name="Paasch A."/>
            <person name="Narechania A."/>
            <person name="Kim E."/>
        </authorList>
    </citation>
    <scope>NUCLEOTIDE SEQUENCE [LARGE SCALE GENOMIC DNA]</scope>
    <source>
        <strain evidence="3 4">PLY_AMNH</strain>
    </source>
</reference>
<dbReference type="PANTHER" id="PTHR46093">
    <property type="entry name" value="ACYL-COA-BINDING DOMAIN-CONTAINING PROTEIN 5"/>
    <property type="match status" value="1"/>
</dbReference>
<keyword evidence="1" id="KW-0880">Kelch repeat</keyword>
<evidence type="ECO:0000313" key="3">
    <source>
        <dbReference type="EMBL" id="KAK3262364.1"/>
    </source>
</evidence>
<dbReference type="Pfam" id="PF24681">
    <property type="entry name" value="Kelch_KLHDC2_KLHL20_DRC7"/>
    <property type="match status" value="1"/>
</dbReference>
<keyword evidence="4" id="KW-1185">Reference proteome</keyword>
<dbReference type="PANTHER" id="PTHR46093:SF3">
    <property type="entry name" value="ACYL-COA-BINDING DOMAIN-CONTAINING PROTEIN 4"/>
    <property type="match status" value="1"/>
</dbReference>
<dbReference type="SUPFAM" id="SSF117281">
    <property type="entry name" value="Kelch motif"/>
    <property type="match status" value="1"/>
</dbReference>
<gene>
    <name evidence="3" type="ORF">CYMTET_28776</name>
</gene>
<dbReference type="Gene3D" id="2.120.10.80">
    <property type="entry name" value="Kelch-type beta propeller"/>
    <property type="match status" value="1"/>
</dbReference>
<dbReference type="InterPro" id="IPR015915">
    <property type="entry name" value="Kelch-typ_b-propeller"/>
</dbReference>
<dbReference type="Proteomes" id="UP001190700">
    <property type="component" value="Unassembled WGS sequence"/>
</dbReference>
<dbReference type="AlphaFoldDB" id="A0AAE0FM91"/>
<evidence type="ECO:0000313" key="4">
    <source>
        <dbReference type="Proteomes" id="UP001190700"/>
    </source>
</evidence>
<accession>A0AAE0FM91</accession>
<comment type="caution">
    <text evidence="3">The sequence shown here is derived from an EMBL/GenBank/DDBJ whole genome shotgun (WGS) entry which is preliminary data.</text>
</comment>
<name>A0AAE0FM91_9CHLO</name>
<proteinExistence type="predicted"/>
<dbReference type="EMBL" id="LGRX02016257">
    <property type="protein sequence ID" value="KAK3262364.1"/>
    <property type="molecule type" value="Genomic_DNA"/>
</dbReference>